<feature type="compositionally biased region" description="Polar residues" evidence="1">
    <location>
        <begin position="176"/>
        <end position="186"/>
    </location>
</feature>
<dbReference type="AlphaFoldDB" id="A0AAD9YY27"/>
<comment type="caution">
    <text evidence="2">The sequence shown here is derived from an EMBL/GenBank/DDBJ whole genome shotgun (WGS) entry which is preliminary data.</text>
</comment>
<protein>
    <submittedName>
        <fullName evidence="2">Uncharacterized protein</fullName>
    </submittedName>
</protein>
<proteinExistence type="predicted"/>
<dbReference type="Proteomes" id="UP001276659">
    <property type="component" value="Unassembled WGS sequence"/>
</dbReference>
<keyword evidence="3" id="KW-1185">Reference proteome</keyword>
<accession>A0AAD9YY27</accession>
<name>A0AAD9YY27_9LECA</name>
<organism evidence="2 3">
    <name type="scientific">Lepraria neglecta</name>
    <dbReference type="NCBI Taxonomy" id="209136"/>
    <lineage>
        <taxon>Eukaryota</taxon>
        <taxon>Fungi</taxon>
        <taxon>Dikarya</taxon>
        <taxon>Ascomycota</taxon>
        <taxon>Pezizomycotina</taxon>
        <taxon>Lecanoromycetes</taxon>
        <taxon>OSLEUM clade</taxon>
        <taxon>Lecanoromycetidae</taxon>
        <taxon>Lecanorales</taxon>
        <taxon>Lecanorineae</taxon>
        <taxon>Stereocaulaceae</taxon>
        <taxon>Lepraria</taxon>
    </lineage>
</organism>
<evidence type="ECO:0000256" key="1">
    <source>
        <dbReference type="SAM" id="MobiDB-lite"/>
    </source>
</evidence>
<evidence type="ECO:0000313" key="2">
    <source>
        <dbReference type="EMBL" id="KAK3168076.1"/>
    </source>
</evidence>
<feature type="region of interest" description="Disordered" evidence="1">
    <location>
        <begin position="1"/>
        <end position="76"/>
    </location>
</feature>
<reference evidence="2" key="1">
    <citation type="submission" date="2022-11" db="EMBL/GenBank/DDBJ databases">
        <title>Chromosomal genome sequence assembly and mating type (MAT) locus characterization of the leprose asexual lichenized fungus Lepraria neglecta (Nyl.) Erichsen.</title>
        <authorList>
            <person name="Allen J.L."/>
            <person name="Pfeffer B."/>
        </authorList>
    </citation>
    <scope>NUCLEOTIDE SEQUENCE</scope>
    <source>
        <strain evidence="2">Allen 5258</strain>
    </source>
</reference>
<feature type="compositionally biased region" description="Polar residues" evidence="1">
    <location>
        <begin position="31"/>
        <end position="40"/>
    </location>
</feature>
<feature type="region of interest" description="Disordered" evidence="1">
    <location>
        <begin position="94"/>
        <end position="218"/>
    </location>
</feature>
<feature type="compositionally biased region" description="Low complexity" evidence="1">
    <location>
        <begin position="94"/>
        <end position="107"/>
    </location>
</feature>
<gene>
    <name evidence="2" type="ORF">OEA41_004522</name>
</gene>
<sequence>MSRISGPTLINLPPPPSDPGGATPSDFGPGTPNSGFSTAAITDGHQGTVHTHAHGHTTSSASDSSTNTLDAERADRISRLAGLERVATLRGASQHLPQALQQQQQPPGYFDNAGGLHKSTVGSASATGSAGGRNTWASGSDIGDRMSEDQDDGLSSAGMSDEGNASLVGFGEGAGSTVSGPSSTSAKWKEAAGTGVGSPTSGRQQKKEGGSPMEGVEN</sequence>
<dbReference type="EMBL" id="JASNWA010000010">
    <property type="protein sequence ID" value="KAK3168076.1"/>
    <property type="molecule type" value="Genomic_DNA"/>
</dbReference>
<evidence type="ECO:0000313" key="3">
    <source>
        <dbReference type="Proteomes" id="UP001276659"/>
    </source>
</evidence>
<feature type="compositionally biased region" description="Low complexity" evidence="1">
    <location>
        <begin position="44"/>
        <end position="66"/>
    </location>
</feature>
<feature type="compositionally biased region" description="Low complexity" evidence="1">
    <location>
        <begin position="119"/>
        <end position="128"/>
    </location>
</feature>